<organism evidence="1 2">
    <name type="scientific">Mesorhizobium qingshengii</name>
    <dbReference type="NCBI Taxonomy" id="1165689"/>
    <lineage>
        <taxon>Bacteria</taxon>
        <taxon>Pseudomonadati</taxon>
        <taxon>Pseudomonadota</taxon>
        <taxon>Alphaproteobacteria</taxon>
        <taxon>Hyphomicrobiales</taxon>
        <taxon>Phyllobacteriaceae</taxon>
        <taxon>Mesorhizobium</taxon>
    </lineage>
</organism>
<dbReference type="RefSeq" id="WP_269905293.1">
    <property type="nucleotide sequence ID" value="NZ_JAPFQA010000004.1"/>
</dbReference>
<name>A0ABT4QT51_9HYPH</name>
<keyword evidence="2" id="KW-1185">Reference proteome</keyword>
<dbReference type="Proteomes" id="UP001152178">
    <property type="component" value="Unassembled WGS sequence"/>
</dbReference>
<comment type="caution">
    <text evidence="1">The sequence shown here is derived from an EMBL/GenBank/DDBJ whole genome shotgun (WGS) entry which is preliminary data.</text>
</comment>
<sequence>MSKTLADTLAANESLSITCGHPACCKSTKLDIQALVARLRPDHGSMHQDLVGLFG</sequence>
<accession>A0ABT4QT51</accession>
<reference evidence="1" key="1">
    <citation type="submission" date="2022-11" db="EMBL/GenBank/DDBJ databases">
        <authorList>
            <person name="Coimbra C."/>
        </authorList>
    </citation>
    <scope>NUCLEOTIDE SEQUENCE</scope>
    <source>
        <strain evidence="1">Jales19</strain>
    </source>
</reference>
<dbReference type="EMBL" id="JAPFQA010000004">
    <property type="protein sequence ID" value="MCZ8544766.1"/>
    <property type="molecule type" value="Genomic_DNA"/>
</dbReference>
<gene>
    <name evidence="1" type="ORF">OOJ09_11275</name>
</gene>
<evidence type="ECO:0008006" key="3">
    <source>
        <dbReference type="Google" id="ProtNLM"/>
    </source>
</evidence>
<proteinExistence type="predicted"/>
<evidence type="ECO:0000313" key="1">
    <source>
        <dbReference type="EMBL" id="MCZ8544766.1"/>
    </source>
</evidence>
<protein>
    <recommendedName>
        <fullName evidence="3">Arsenical resistance operon trans-acting repressor ArsD</fullName>
    </recommendedName>
</protein>
<evidence type="ECO:0000313" key="2">
    <source>
        <dbReference type="Proteomes" id="UP001152178"/>
    </source>
</evidence>